<protein>
    <submittedName>
        <fullName evidence="2">CCGSCS motif protein</fullName>
    </submittedName>
</protein>
<evidence type="ECO:0000313" key="2">
    <source>
        <dbReference type="EMBL" id="MBB6544232.1"/>
    </source>
</evidence>
<accession>A0A7X0TUD0</accession>
<dbReference type="NCBIfam" id="TIGR04101">
    <property type="entry name" value="CCGSCS"/>
    <property type="match status" value="1"/>
</dbReference>
<proteinExistence type="predicted"/>
<dbReference type="AlphaFoldDB" id="A0A7X0TUD0"/>
<dbReference type="EMBL" id="JACHHU010000026">
    <property type="protein sequence ID" value="MBB6544232.1"/>
    <property type="molecule type" value="Genomic_DNA"/>
</dbReference>
<dbReference type="RefSeq" id="WP_184425164.1">
    <property type="nucleotide sequence ID" value="NZ_AP027362.1"/>
</dbReference>
<sequence>MFSFLNPTKTKKELAPEQFTPSDAEHKQAVEQKVEKEKPVHGEDGVCCGGCGGQ</sequence>
<dbReference type="Proteomes" id="UP000537141">
    <property type="component" value="Unassembled WGS sequence"/>
</dbReference>
<organism evidence="2 3">
    <name type="scientific">Thalassotalea piscium</name>
    <dbReference type="NCBI Taxonomy" id="1230533"/>
    <lineage>
        <taxon>Bacteria</taxon>
        <taxon>Pseudomonadati</taxon>
        <taxon>Pseudomonadota</taxon>
        <taxon>Gammaproteobacteria</taxon>
        <taxon>Alteromonadales</taxon>
        <taxon>Colwelliaceae</taxon>
        <taxon>Thalassotalea</taxon>
    </lineage>
</organism>
<evidence type="ECO:0000256" key="1">
    <source>
        <dbReference type="SAM" id="MobiDB-lite"/>
    </source>
</evidence>
<feature type="compositionally biased region" description="Basic and acidic residues" evidence="1">
    <location>
        <begin position="23"/>
        <end position="41"/>
    </location>
</feature>
<reference evidence="2 3" key="1">
    <citation type="submission" date="2020-08" db="EMBL/GenBank/DDBJ databases">
        <title>Genomic Encyclopedia of Type Strains, Phase IV (KMG-IV): sequencing the most valuable type-strain genomes for metagenomic binning, comparative biology and taxonomic classification.</title>
        <authorList>
            <person name="Goeker M."/>
        </authorList>
    </citation>
    <scope>NUCLEOTIDE SEQUENCE [LARGE SCALE GENOMIC DNA]</scope>
    <source>
        <strain evidence="2 3">DSM 26287</strain>
    </source>
</reference>
<comment type="caution">
    <text evidence="2">The sequence shown here is derived from an EMBL/GenBank/DDBJ whole genome shotgun (WGS) entry which is preliminary data.</text>
</comment>
<gene>
    <name evidence="2" type="ORF">HNQ55_002761</name>
</gene>
<dbReference type="InterPro" id="IPR026481">
    <property type="entry name" value="CCGSCS"/>
</dbReference>
<keyword evidence="3" id="KW-1185">Reference proteome</keyword>
<evidence type="ECO:0000313" key="3">
    <source>
        <dbReference type="Proteomes" id="UP000537141"/>
    </source>
</evidence>
<name>A0A7X0TUD0_9GAMM</name>
<feature type="region of interest" description="Disordered" evidence="1">
    <location>
        <begin position="1"/>
        <end position="41"/>
    </location>
</feature>